<protein>
    <recommendedName>
        <fullName evidence="4">Dynein light chain, cytoplasmic</fullName>
    </recommendedName>
</protein>
<feature type="compositionally biased region" description="Low complexity" evidence="1">
    <location>
        <begin position="29"/>
        <end position="39"/>
    </location>
</feature>
<organism evidence="2 3">
    <name type="scientific">Punica granatum</name>
    <name type="common">Pomegranate</name>
    <dbReference type="NCBI Taxonomy" id="22663"/>
    <lineage>
        <taxon>Eukaryota</taxon>
        <taxon>Viridiplantae</taxon>
        <taxon>Streptophyta</taxon>
        <taxon>Embryophyta</taxon>
        <taxon>Tracheophyta</taxon>
        <taxon>Spermatophyta</taxon>
        <taxon>Magnoliopsida</taxon>
        <taxon>eudicotyledons</taxon>
        <taxon>Gunneridae</taxon>
        <taxon>Pentapetalae</taxon>
        <taxon>rosids</taxon>
        <taxon>malvids</taxon>
        <taxon>Myrtales</taxon>
        <taxon>Lythraceae</taxon>
        <taxon>Punica</taxon>
    </lineage>
</organism>
<dbReference type="InterPro" id="IPR037177">
    <property type="entry name" value="DLC_sf"/>
</dbReference>
<dbReference type="SUPFAM" id="SSF54648">
    <property type="entry name" value="DLC"/>
    <property type="match status" value="1"/>
</dbReference>
<feature type="region of interest" description="Disordered" evidence="1">
    <location>
        <begin position="1"/>
        <end position="52"/>
    </location>
</feature>
<feature type="region of interest" description="Disordered" evidence="1">
    <location>
        <begin position="65"/>
        <end position="85"/>
    </location>
</feature>
<dbReference type="Proteomes" id="UP000233551">
    <property type="component" value="Unassembled WGS sequence"/>
</dbReference>
<dbReference type="FunFam" id="3.30.740.10:FF:000003">
    <property type="entry name" value="Dynein light chain"/>
    <property type="match status" value="1"/>
</dbReference>
<dbReference type="Gene3D" id="3.30.740.10">
    <property type="entry name" value="Protein Inhibitor Of Neuronal Nitric Oxide Synthase"/>
    <property type="match status" value="1"/>
</dbReference>
<accession>A0A2I0K4U6</accession>
<dbReference type="GO" id="GO:0005868">
    <property type="term" value="C:cytoplasmic dynein complex"/>
    <property type="evidence" value="ECO:0007669"/>
    <property type="project" value="TreeGrafter"/>
</dbReference>
<feature type="compositionally biased region" description="Polar residues" evidence="1">
    <location>
        <begin position="65"/>
        <end position="78"/>
    </location>
</feature>
<evidence type="ECO:0000313" key="2">
    <source>
        <dbReference type="EMBL" id="PKI63173.1"/>
    </source>
</evidence>
<dbReference type="STRING" id="22663.A0A2I0K4U6"/>
<dbReference type="GO" id="GO:0007017">
    <property type="term" value="P:microtubule-based process"/>
    <property type="evidence" value="ECO:0007669"/>
    <property type="project" value="InterPro"/>
</dbReference>
<comment type="caution">
    <text evidence="2">The sequence shown here is derived from an EMBL/GenBank/DDBJ whole genome shotgun (WGS) entry which is preliminary data.</text>
</comment>
<evidence type="ECO:0008006" key="4">
    <source>
        <dbReference type="Google" id="ProtNLM"/>
    </source>
</evidence>
<dbReference type="EMBL" id="PGOL01000900">
    <property type="protein sequence ID" value="PKI63173.1"/>
    <property type="molecule type" value="Genomic_DNA"/>
</dbReference>
<evidence type="ECO:0000256" key="1">
    <source>
        <dbReference type="SAM" id="MobiDB-lite"/>
    </source>
</evidence>
<evidence type="ECO:0000313" key="3">
    <source>
        <dbReference type="Proteomes" id="UP000233551"/>
    </source>
</evidence>
<feature type="compositionally biased region" description="Basic residues" evidence="1">
    <location>
        <begin position="1"/>
        <end position="10"/>
    </location>
</feature>
<dbReference type="Pfam" id="PF01221">
    <property type="entry name" value="Dynein_light"/>
    <property type="match status" value="1"/>
</dbReference>
<sequence length="353" mass="38884">MAQNTKHRRSLATPEAQFNPNLKIHHAKPSSAAAHAGHPTTKNMEPSFPSKAHYLPSNFFRLGTSQKVRTPSDPTGLQQKPPPTSIDIHFQAKALNLSADFASAKPTKKLAPGAEKQRRKAEEEPCKKPSNNLYESKSKPCEEESVVDIHKFESLTLGKELRRQSNEAAEMTARRSSVSSSMASGMRRRSFCGMQVELGDVFASSGVKVVSVDMPPFMQIHAVDCARKARDSLEKFSCKSLAFNLKKEFDGVYGPAWHCIVGTSFGSFVTHSVGGFMYFSMDHKIYQDSGGDIEALPRVGYYSHLTRHCNGNGSLPIIFRAGPTLMNFAAAVALTLLRAPQLHGRLNFLTFLL</sequence>
<dbReference type="AlphaFoldDB" id="A0A2I0K4U6"/>
<dbReference type="InterPro" id="IPR001372">
    <property type="entry name" value="Dynein_light_chain_typ-1/2"/>
</dbReference>
<gene>
    <name evidence="2" type="ORF">CRG98_016358</name>
</gene>
<dbReference type="PANTHER" id="PTHR11886:SF80">
    <property type="entry name" value="OS01G0555600 PROTEIN"/>
    <property type="match status" value="1"/>
</dbReference>
<dbReference type="PANTHER" id="PTHR11886">
    <property type="entry name" value="DYNEIN LIGHT CHAIN"/>
    <property type="match status" value="1"/>
</dbReference>
<keyword evidence="3" id="KW-1185">Reference proteome</keyword>
<proteinExistence type="predicted"/>
<name>A0A2I0K4U6_PUNGR</name>
<dbReference type="GO" id="GO:0045505">
    <property type="term" value="F:dynein intermediate chain binding"/>
    <property type="evidence" value="ECO:0007669"/>
    <property type="project" value="TreeGrafter"/>
</dbReference>
<feature type="region of interest" description="Disordered" evidence="1">
    <location>
        <begin position="106"/>
        <end position="139"/>
    </location>
</feature>
<reference evidence="2 3" key="1">
    <citation type="submission" date="2017-11" db="EMBL/GenBank/DDBJ databases">
        <title>De-novo sequencing of pomegranate (Punica granatum L.) genome.</title>
        <authorList>
            <person name="Akparov Z."/>
            <person name="Amiraslanov A."/>
            <person name="Hajiyeva S."/>
            <person name="Abbasov M."/>
            <person name="Kaur K."/>
            <person name="Hamwieh A."/>
            <person name="Solovyev V."/>
            <person name="Salamov A."/>
            <person name="Braich B."/>
            <person name="Kosarev P."/>
            <person name="Mahmoud A."/>
            <person name="Hajiyev E."/>
            <person name="Babayeva S."/>
            <person name="Izzatullayeva V."/>
            <person name="Mammadov A."/>
            <person name="Mammadov A."/>
            <person name="Sharifova S."/>
            <person name="Ojaghi J."/>
            <person name="Eynullazada K."/>
            <person name="Bayramov B."/>
            <person name="Abdulazimova A."/>
            <person name="Shahmuradov I."/>
        </authorList>
    </citation>
    <scope>NUCLEOTIDE SEQUENCE [LARGE SCALE GENOMIC DNA]</scope>
    <source>
        <strain evidence="3">cv. AG2017</strain>
        <tissue evidence="2">Leaf</tissue>
    </source>
</reference>
<dbReference type="SMART" id="SM01375">
    <property type="entry name" value="Dynein_light"/>
    <property type="match status" value="1"/>
</dbReference>